<evidence type="ECO:0000256" key="1">
    <source>
        <dbReference type="ARBA" id="ARBA00004141"/>
    </source>
</evidence>
<keyword evidence="7" id="KW-0560">Oxidoreductase</keyword>
<dbReference type="PIRSF" id="PIRSF036659">
    <property type="entry name" value="BdbC"/>
    <property type="match status" value="1"/>
</dbReference>
<evidence type="ECO:0000256" key="7">
    <source>
        <dbReference type="ARBA" id="ARBA00023002"/>
    </source>
</evidence>
<proteinExistence type="inferred from homology"/>
<evidence type="ECO:0000313" key="13">
    <source>
        <dbReference type="EMBL" id="MBM3275949.1"/>
    </source>
</evidence>
<evidence type="ECO:0000256" key="10">
    <source>
        <dbReference type="ARBA" id="ARBA00023186"/>
    </source>
</evidence>
<evidence type="ECO:0000256" key="6">
    <source>
        <dbReference type="ARBA" id="ARBA00022989"/>
    </source>
</evidence>
<dbReference type="HAMAP" id="MF_00287">
    <property type="entry name" value="BdbC"/>
    <property type="match status" value="1"/>
</dbReference>
<sequence length="147" mass="16164">MRSEARSSGSFTFAYAAWLIALVASLGSLFFGEVMKLPPCSLCWYQRICLFPLTVVIAVAIALRDENLFVYAVPLVIAGLGLAVYHNLIYYGVVSEALSPCTQGVPCNSRQIEWLGFITIPMLALFGFLGILVCLMIHRTGQRRARG</sequence>
<evidence type="ECO:0000256" key="12">
    <source>
        <dbReference type="SAM" id="Phobius"/>
    </source>
</evidence>
<accession>A0A937X4X3</accession>
<organism evidence="13 14">
    <name type="scientific">Candidatus Tanganyikabacteria bacterium</name>
    <dbReference type="NCBI Taxonomy" id="2961651"/>
    <lineage>
        <taxon>Bacteria</taxon>
        <taxon>Bacillati</taxon>
        <taxon>Candidatus Sericytochromatia</taxon>
        <taxon>Candidatus Tanganyikabacteria</taxon>
    </lineage>
</organism>
<dbReference type="PANTHER" id="PTHR43469">
    <property type="entry name" value="DISULFIDE FORMATION PROTEIN-RELATED"/>
    <property type="match status" value="1"/>
</dbReference>
<evidence type="ECO:0000256" key="3">
    <source>
        <dbReference type="ARBA" id="ARBA00022448"/>
    </source>
</evidence>
<keyword evidence="6 12" id="KW-1133">Transmembrane helix</keyword>
<feature type="transmembrane region" description="Helical" evidence="12">
    <location>
        <begin position="114"/>
        <end position="137"/>
    </location>
</feature>
<dbReference type="AlphaFoldDB" id="A0A937X4X3"/>
<evidence type="ECO:0000256" key="4">
    <source>
        <dbReference type="ARBA" id="ARBA00022692"/>
    </source>
</evidence>
<keyword evidence="3" id="KW-0813">Transport</keyword>
<keyword evidence="9" id="KW-1015">Disulfide bond</keyword>
<dbReference type="Proteomes" id="UP000703893">
    <property type="component" value="Unassembled WGS sequence"/>
</dbReference>
<dbReference type="EMBL" id="VGJX01000792">
    <property type="protein sequence ID" value="MBM3275949.1"/>
    <property type="molecule type" value="Genomic_DNA"/>
</dbReference>
<evidence type="ECO:0000256" key="9">
    <source>
        <dbReference type="ARBA" id="ARBA00023157"/>
    </source>
</evidence>
<dbReference type="GO" id="GO:0016020">
    <property type="term" value="C:membrane"/>
    <property type="evidence" value="ECO:0007669"/>
    <property type="project" value="UniProtKB-SubCell"/>
</dbReference>
<keyword evidence="10" id="KW-0143">Chaperone</keyword>
<dbReference type="InterPro" id="IPR003752">
    <property type="entry name" value="DiS_bond_form_DsbB/BdbC"/>
</dbReference>
<evidence type="ECO:0000256" key="2">
    <source>
        <dbReference type="ARBA" id="ARBA00007602"/>
    </source>
</evidence>
<dbReference type="InterPro" id="IPR012187">
    <property type="entry name" value="Disulphide_bond_form_BdbC"/>
</dbReference>
<keyword evidence="5" id="KW-0249">Electron transport</keyword>
<reference evidence="13 14" key="1">
    <citation type="submission" date="2019-03" db="EMBL/GenBank/DDBJ databases">
        <title>Lake Tanganyika Metagenome-Assembled Genomes (MAGs).</title>
        <authorList>
            <person name="Tran P."/>
        </authorList>
    </citation>
    <scope>NUCLEOTIDE SEQUENCE [LARGE SCALE GENOMIC DNA]</scope>
    <source>
        <strain evidence="13">K_DeepCast_65m_m2_236</strain>
    </source>
</reference>
<feature type="transmembrane region" description="Helical" evidence="12">
    <location>
        <begin position="70"/>
        <end position="94"/>
    </location>
</feature>
<feature type="transmembrane region" description="Helical" evidence="12">
    <location>
        <begin position="44"/>
        <end position="63"/>
    </location>
</feature>
<gene>
    <name evidence="13" type="ORF">FJZ00_12415</name>
</gene>
<dbReference type="Gene3D" id="1.20.1550.10">
    <property type="entry name" value="DsbB-like"/>
    <property type="match status" value="1"/>
</dbReference>
<evidence type="ECO:0000256" key="11">
    <source>
        <dbReference type="ARBA" id="ARBA00023284"/>
    </source>
</evidence>
<dbReference type="SUPFAM" id="SSF158442">
    <property type="entry name" value="DsbB-like"/>
    <property type="match status" value="1"/>
</dbReference>
<dbReference type="Pfam" id="PF02600">
    <property type="entry name" value="DsbB"/>
    <property type="match status" value="1"/>
</dbReference>
<dbReference type="InterPro" id="IPR023380">
    <property type="entry name" value="DsbB-like_sf"/>
</dbReference>
<comment type="subcellular location">
    <subcellularLocation>
        <location evidence="1">Membrane</location>
        <topology evidence="1">Multi-pass membrane protein</topology>
    </subcellularLocation>
</comment>
<evidence type="ECO:0000313" key="14">
    <source>
        <dbReference type="Proteomes" id="UP000703893"/>
    </source>
</evidence>
<name>A0A937X4X3_9BACT</name>
<comment type="caution">
    <text evidence="13">The sequence shown here is derived from an EMBL/GenBank/DDBJ whole genome shotgun (WGS) entry which is preliminary data.</text>
</comment>
<evidence type="ECO:0000256" key="8">
    <source>
        <dbReference type="ARBA" id="ARBA00023136"/>
    </source>
</evidence>
<protein>
    <submittedName>
        <fullName evidence="13">Disulfide bond formation protein B</fullName>
    </submittedName>
</protein>
<comment type="similarity">
    <text evidence="2">Belongs to the DsbB family. BdbC subfamily.</text>
</comment>
<dbReference type="GO" id="GO:0006457">
    <property type="term" value="P:protein folding"/>
    <property type="evidence" value="ECO:0007669"/>
    <property type="project" value="InterPro"/>
</dbReference>
<keyword evidence="8 12" id="KW-0472">Membrane</keyword>
<keyword evidence="11" id="KW-0676">Redox-active center</keyword>
<dbReference type="PANTHER" id="PTHR43469:SF1">
    <property type="entry name" value="SPBETA PROPHAGE-DERIVED DISULFIDE BOND FORMATION PROTEIN B"/>
    <property type="match status" value="1"/>
</dbReference>
<keyword evidence="4 12" id="KW-0812">Transmembrane</keyword>
<feature type="transmembrane region" description="Helical" evidence="12">
    <location>
        <begin position="12"/>
        <end position="32"/>
    </location>
</feature>
<dbReference type="GO" id="GO:0015035">
    <property type="term" value="F:protein-disulfide reductase activity"/>
    <property type="evidence" value="ECO:0007669"/>
    <property type="project" value="InterPro"/>
</dbReference>
<evidence type="ECO:0000256" key="5">
    <source>
        <dbReference type="ARBA" id="ARBA00022982"/>
    </source>
</evidence>